<evidence type="ECO:0000313" key="4">
    <source>
        <dbReference type="Proteomes" id="UP000542125"/>
    </source>
</evidence>
<keyword evidence="1" id="KW-0540">Nuclease</keyword>
<evidence type="ECO:0000256" key="2">
    <source>
        <dbReference type="ARBA" id="ARBA00022801"/>
    </source>
</evidence>
<keyword evidence="2 3" id="KW-0378">Hydrolase</keyword>
<dbReference type="EC" id="3.1.27.3" evidence="3"/>
<name>A0A7Y9LPV4_9BURK</name>
<dbReference type="GO" id="GO:0004521">
    <property type="term" value="F:RNA endonuclease activity"/>
    <property type="evidence" value="ECO:0007669"/>
    <property type="project" value="InterPro"/>
</dbReference>
<keyword evidence="4" id="KW-1185">Reference proteome</keyword>
<dbReference type="InterPro" id="IPR000026">
    <property type="entry name" value="N1-like"/>
</dbReference>
<dbReference type="RefSeq" id="WP_257022578.1">
    <property type="nucleotide sequence ID" value="NZ_JACBYR010000002.1"/>
</dbReference>
<dbReference type="Pfam" id="PF00545">
    <property type="entry name" value="Ribonuclease"/>
    <property type="match status" value="1"/>
</dbReference>
<dbReference type="SUPFAM" id="SSF53933">
    <property type="entry name" value="Microbial ribonucleases"/>
    <property type="match status" value="1"/>
</dbReference>
<dbReference type="Gene3D" id="3.10.450.30">
    <property type="entry name" value="Microbial ribonucleases"/>
    <property type="match status" value="1"/>
</dbReference>
<dbReference type="GO" id="GO:0003723">
    <property type="term" value="F:RNA binding"/>
    <property type="evidence" value="ECO:0007669"/>
    <property type="project" value="InterPro"/>
</dbReference>
<evidence type="ECO:0000256" key="1">
    <source>
        <dbReference type="ARBA" id="ARBA00022722"/>
    </source>
</evidence>
<accession>A0A7Y9LPV4</accession>
<dbReference type="GO" id="GO:0016787">
    <property type="term" value="F:hydrolase activity"/>
    <property type="evidence" value="ECO:0007669"/>
    <property type="project" value="UniProtKB-KW"/>
</dbReference>
<protein>
    <submittedName>
        <fullName evidence="3">Ribonuclease T1</fullName>
        <ecNumber evidence="3">3.1.27.3</ecNumber>
    </submittedName>
</protein>
<evidence type="ECO:0000313" key="3">
    <source>
        <dbReference type="EMBL" id="NYE85005.1"/>
    </source>
</evidence>
<proteinExistence type="predicted"/>
<gene>
    <name evidence="3" type="ORF">FHW18_004312</name>
</gene>
<reference evidence="3 4" key="1">
    <citation type="submission" date="2020-07" db="EMBL/GenBank/DDBJ databases">
        <title>Genomic Encyclopedia of Type Strains, Phase IV (KMG-V): Genome sequencing to study the core and pangenomes of soil and plant-associated prokaryotes.</title>
        <authorList>
            <person name="Whitman W."/>
        </authorList>
    </citation>
    <scope>NUCLEOTIDE SEQUENCE [LARGE SCALE GENOMIC DNA]</scope>
    <source>
        <strain evidence="3 4">SAS40</strain>
    </source>
</reference>
<sequence length="148" mass="16361">MRKMMGAALRRALWQRWLASLLLGVSMSMALVVALSTPAAARTTQHAGSQDVISIRALPPEAQRVLVLIQQGGPFPHKKDGVTFFNRERLLPSQARGYYTEYTVPTPGARNRGARRIVAGRGASGNPATSGEYWYTSDHYSSFQRIQE</sequence>
<dbReference type="EMBL" id="JACBYR010000002">
    <property type="protein sequence ID" value="NYE85005.1"/>
    <property type="molecule type" value="Genomic_DNA"/>
</dbReference>
<comment type="caution">
    <text evidence="3">The sequence shown here is derived from an EMBL/GenBank/DDBJ whole genome shotgun (WGS) entry which is preliminary data.</text>
</comment>
<dbReference type="InterPro" id="IPR016191">
    <property type="entry name" value="Ribonuclease/ribotoxin"/>
</dbReference>
<dbReference type="AlphaFoldDB" id="A0A7Y9LPV4"/>
<organism evidence="3 4">
    <name type="scientific">Pigmentiphaga litoralis</name>
    <dbReference type="NCBI Taxonomy" id="516702"/>
    <lineage>
        <taxon>Bacteria</taxon>
        <taxon>Pseudomonadati</taxon>
        <taxon>Pseudomonadota</taxon>
        <taxon>Betaproteobacteria</taxon>
        <taxon>Burkholderiales</taxon>
        <taxon>Alcaligenaceae</taxon>
        <taxon>Pigmentiphaga</taxon>
    </lineage>
</organism>
<dbReference type="Proteomes" id="UP000542125">
    <property type="component" value="Unassembled WGS sequence"/>
</dbReference>